<dbReference type="InterPro" id="IPR003593">
    <property type="entry name" value="AAA+_ATPase"/>
</dbReference>
<dbReference type="CDD" id="cd03244">
    <property type="entry name" value="ABCC_MRP_domain2"/>
    <property type="match status" value="1"/>
</dbReference>
<feature type="transmembrane region" description="Helical" evidence="10">
    <location>
        <begin position="163"/>
        <end position="181"/>
    </location>
</feature>
<evidence type="ECO:0000259" key="11">
    <source>
        <dbReference type="PROSITE" id="PS50893"/>
    </source>
</evidence>
<dbReference type="SUPFAM" id="SSF90123">
    <property type="entry name" value="ABC transporter transmembrane region"/>
    <property type="match status" value="2"/>
</dbReference>
<evidence type="ECO:0000256" key="6">
    <source>
        <dbReference type="ARBA" id="ARBA00022840"/>
    </source>
</evidence>
<dbReference type="STRING" id="329046.A0A1Y2BPH6"/>
<feature type="transmembrane region" description="Helical" evidence="10">
    <location>
        <begin position="732"/>
        <end position="759"/>
    </location>
</feature>
<dbReference type="EMBL" id="MCGO01000054">
    <property type="protein sequence ID" value="ORY36648.1"/>
    <property type="molecule type" value="Genomic_DNA"/>
</dbReference>
<dbReference type="Pfam" id="PF00664">
    <property type="entry name" value="ABC_membrane"/>
    <property type="match status" value="2"/>
</dbReference>
<keyword evidence="6" id="KW-0067">ATP-binding</keyword>
<dbReference type="OrthoDB" id="6500128at2759"/>
<name>A0A1Y2BPH6_9FUNG</name>
<keyword evidence="13" id="KW-0378">Hydrolase</keyword>
<comment type="caution">
    <text evidence="13">The sequence shown here is derived from an EMBL/GenBank/DDBJ whole genome shotgun (WGS) entry which is preliminary data.</text>
</comment>
<dbReference type="InterPro" id="IPR017871">
    <property type="entry name" value="ABC_transporter-like_CS"/>
</dbReference>
<feature type="transmembrane region" description="Helical" evidence="10">
    <location>
        <begin position="297"/>
        <end position="320"/>
    </location>
</feature>
<evidence type="ECO:0000313" key="14">
    <source>
        <dbReference type="Proteomes" id="UP000193642"/>
    </source>
</evidence>
<dbReference type="Proteomes" id="UP000193642">
    <property type="component" value="Unassembled WGS sequence"/>
</dbReference>
<keyword evidence="4" id="KW-0677">Repeat</keyword>
<dbReference type="Gene3D" id="3.40.50.300">
    <property type="entry name" value="P-loop containing nucleotide triphosphate hydrolases"/>
    <property type="match status" value="3"/>
</dbReference>
<feature type="domain" description="ABC transmembrane type-1" evidence="12">
    <location>
        <begin position="116"/>
        <end position="322"/>
    </location>
</feature>
<feature type="transmembrane region" description="Helical" evidence="10">
    <location>
        <begin position="643"/>
        <end position="666"/>
    </location>
</feature>
<keyword evidence="14" id="KW-1185">Reference proteome</keyword>
<sequence>MDPTPRKQISWSPVTYVTVGWIYPLLSVGSKKPLTEEDLPLLTTHESASHSAKWLDEFTMEAADYSRSTAKDLSLVYALMPHVLGVFVFNGICSAINVTLSMSMSLMVGVITNYLNGIYTALTSAAYKKSFRLASSSRRLYPPGKINTLCTSDIKNVKMFIDVVNRAWSMPLQVIITLYLVSTLLKAATVTAAAVFIGIGLFLLIVRPKMMAAVKEYMKGQDKRTTLLREFLYGVKVVKYQALEEHVEAKISAAHYIWRLVELLFILIAQQQLTTPLTLATYGAIGNGNNMDPATVFVAFSLLNGLVGISSSLTGVITGVTQASASYKRIYEFLIAEEADISEFPISLPSSTESDASAILFEDASFTWESSKKVGTEIVAKPSKKEKSEKHESGKVEATDSDIFTLEGVNLSIKKGSLVAVVGATGSGKSSLLSAITGGMRKTGGQATVFGSVGYCPQDPWIISGSVQDNITLLDDSLNDACSDAVNACSLAKDLESLANGLGTQIGEKELIYPEDKRRELHLVTLDAHVGKEIFNGTISGPPMKGKTVVIATHLLHILPKTDHVLVMDQGKINQRRDDYQKNDSAATNKKEEATAEDRQVGNVSIQHTKRISRPAVPPPGNGLLLSAWTSNFLNFKNQMNYVYIYSAASVFGALLANIIAMMTLYTCVNGAIQFHDSALKGIMAAPMSFFDTQPIGRLLNRMTGDVASLDRRWICLDNLNANGRAAIATTLVLWIIAWQFIPISLVMIGIAVYMYQFYQKTYRELKRLNTIMQSPLAAHISETLTGLPTVLSYQAQNIFIERQMLWFMLRLRCLAALITLALTLLGVTGLLIMVNVEHHIVINDISVSIRSGEKIGVVGRTGSGKSTLMDAFFRLMEANKGTIVIDGEDIATLGLKKLRSGIQMIPQNPILFDGTVRSNLDPVGRYSDENIWYALECCGMKDYISTMSEKLESVVTEGGSNLSAGQRQLLCLAKVLLQKSKILIMDEATSIQDSMKTHFKDATVISIAHRLNTVAAFDRILVLNHGKVAEFEAPHLLLSRNSLFADMVDATGVSNASVIRDIAQDAYLKTH</sequence>
<dbReference type="Pfam" id="PF00005">
    <property type="entry name" value="ABC_tran"/>
    <property type="match status" value="2"/>
</dbReference>
<keyword evidence="3 10" id="KW-0812">Transmembrane</keyword>
<feature type="domain" description="ABC transporter" evidence="11">
    <location>
        <begin position="823"/>
        <end position="1051"/>
    </location>
</feature>
<reference evidence="13 14" key="1">
    <citation type="submission" date="2016-07" db="EMBL/GenBank/DDBJ databases">
        <title>Pervasive Adenine N6-methylation of Active Genes in Fungi.</title>
        <authorList>
            <consortium name="DOE Joint Genome Institute"/>
            <person name="Mondo S.J."/>
            <person name="Dannebaum R.O."/>
            <person name="Kuo R.C."/>
            <person name="Labutti K."/>
            <person name="Haridas S."/>
            <person name="Kuo A."/>
            <person name="Salamov A."/>
            <person name="Ahrendt S.R."/>
            <person name="Lipzen A."/>
            <person name="Sullivan W."/>
            <person name="Andreopoulos W.B."/>
            <person name="Clum A."/>
            <person name="Lindquist E."/>
            <person name="Daum C."/>
            <person name="Ramamoorthy G.K."/>
            <person name="Gryganskyi A."/>
            <person name="Culley D."/>
            <person name="Magnuson J.K."/>
            <person name="James T.Y."/>
            <person name="O'Malley M.A."/>
            <person name="Stajich J.E."/>
            <person name="Spatafora J.W."/>
            <person name="Visel A."/>
            <person name="Grigoriev I.V."/>
        </authorList>
    </citation>
    <scope>NUCLEOTIDE SEQUENCE [LARGE SCALE GENOMIC DNA]</scope>
    <source>
        <strain evidence="13 14">JEL800</strain>
    </source>
</reference>
<dbReference type="InterPro" id="IPR011527">
    <property type="entry name" value="ABC1_TM_dom"/>
</dbReference>
<feature type="domain" description="ABC transporter" evidence="11">
    <location>
        <begin position="391"/>
        <end position="595"/>
    </location>
</feature>
<keyword evidence="8 10" id="KW-0472">Membrane</keyword>
<evidence type="ECO:0000256" key="2">
    <source>
        <dbReference type="ARBA" id="ARBA00022448"/>
    </source>
</evidence>
<feature type="region of interest" description="Disordered" evidence="9">
    <location>
        <begin position="577"/>
        <end position="602"/>
    </location>
</feature>
<evidence type="ECO:0000256" key="4">
    <source>
        <dbReference type="ARBA" id="ARBA00022737"/>
    </source>
</evidence>
<dbReference type="PROSITE" id="PS50929">
    <property type="entry name" value="ABC_TM1F"/>
    <property type="match status" value="2"/>
</dbReference>
<dbReference type="InterPro" id="IPR036640">
    <property type="entry name" value="ABC1_TM_sf"/>
</dbReference>
<keyword evidence="5" id="KW-0547">Nucleotide-binding</keyword>
<keyword evidence="2" id="KW-0813">Transport</keyword>
<dbReference type="SUPFAM" id="SSF52540">
    <property type="entry name" value="P-loop containing nucleoside triphosphate hydrolases"/>
    <property type="match status" value="2"/>
</dbReference>
<dbReference type="PROSITE" id="PS50893">
    <property type="entry name" value="ABC_TRANSPORTER_2"/>
    <property type="match status" value="2"/>
</dbReference>
<feature type="transmembrane region" description="Helical" evidence="10">
    <location>
        <begin position="106"/>
        <end position="127"/>
    </location>
</feature>
<evidence type="ECO:0000256" key="8">
    <source>
        <dbReference type="ARBA" id="ARBA00023136"/>
    </source>
</evidence>
<feature type="transmembrane region" description="Helical" evidence="10">
    <location>
        <begin position="260"/>
        <end position="285"/>
    </location>
</feature>
<feature type="transmembrane region" description="Helical" evidence="10">
    <location>
        <begin position="75"/>
        <end position="100"/>
    </location>
</feature>
<feature type="compositionally biased region" description="Basic and acidic residues" evidence="9">
    <location>
        <begin position="589"/>
        <end position="600"/>
    </location>
</feature>
<dbReference type="AlphaFoldDB" id="A0A1Y2BPH6"/>
<protein>
    <submittedName>
        <fullName evidence="13">p-loop containing nucleoside triphosphate hydrolase protein</fullName>
    </submittedName>
</protein>
<proteinExistence type="predicted"/>
<dbReference type="PANTHER" id="PTHR24223">
    <property type="entry name" value="ATP-BINDING CASSETTE SUB-FAMILY C"/>
    <property type="match status" value="1"/>
</dbReference>
<evidence type="ECO:0000256" key="9">
    <source>
        <dbReference type="SAM" id="MobiDB-lite"/>
    </source>
</evidence>
<evidence type="ECO:0000256" key="5">
    <source>
        <dbReference type="ARBA" id="ARBA00022741"/>
    </source>
</evidence>
<dbReference type="SMART" id="SM00382">
    <property type="entry name" value="AAA"/>
    <property type="match status" value="2"/>
</dbReference>
<evidence type="ECO:0000256" key="1">
    <source>
        <dbReference type="ARBA" id="ARBA00004128"/>
    </source>
</evidence>
<dbReference type="FunFam" id="3.40.50.300:FF:000630">
    <property type="entry name" value="ATP-binding cassette (ABC) transporter, putative"/>
    <property type="match status" value="1"/>
</dbReference>
<feature type="transmembrane region" description="Helical" evidence="10">
    <location>
        <begin position="812"/>
        <end position="835"/>
    </location>
</feature>
<dbReference type="Gene3D" id="1.20.1560.10">
    <property type="entry name" value="ABC transporter type 1, transmembrane domain"/>
    <property type="match status" value="2"/>
</dbReference>
<dbReference type="InterPro" id="IPR050173">
    <property type="entry name" value="ABC_transporter_C-like"/>
</dbReference>
<dbReference type="InterPro" id="IPR003439">
    <property type="entry name" value="ABC_transporter-like_ATP-bd"/>
</dbReference>
<evidence type="ECO:0000256" key="3">
    <source>
        <dbReference type="ARBA" id="ARBA00022692"/>
    </source>
</evidence>
<keyword evidence="7 10" id="KW-1133">Transmembrane helix</keyword>
<evidence type="ECO:0000256" key="7">
    <source>
        <dbReference type="ARBA" id="ARBA00022989"/>
    </source>
</evidence>
<gene>
    <name evidence="13" type="ORF">BCR33DRAFT_721868</name>
</gene>
<comment type="subcellular location">
    <subcellularLocation>
        <location evidence="1">Vacuole membrane</location>
        <topology evidence="1">Multi-pass membrane protein</topology>
    </subcellularLocation>
</comment>
<dbReference type="GO" id="GO:0000329">
    <property type="term" value="C:fungal-type vacuole membrane"/>
    <property type="evidence" value="ECO:0007669"/>
    <property type="project" value="UniProtKB-ARBA"/>
</dbReference>
<organism evidence="13 14">
    <name type="scientific">Rhizoclosmatium globosum</name>
    <dbReference type="NCBI Taxonomy" id="329046"/>
    <lineage>
        <taxon>Eukaryota</taxon>
        <taxon>Fungi</taxon>
        <taxon>Fungi incertae sedis</taxon>
        <taxon>Chytridiomycota</taxon>
        <taxon>Chytridiomycota incertae sedis</taxon>
        <taxon>Chytridiomycetes</taxon>
        <taxon>Chytridiales</taxon>
        <taxon>Chytriomycetaceae</taxon>
        <taxon>Rhizoclosmatium</taxon>
    </lineage>
</organism>
<dbReference type="GO" id="GO:0005524">
    <property type="term" value="F:ATP binding"/>
    <property type="evidence" value="ECO:0007669"/>
    <property type="project" value="UniProtKB-KW"/>
</dbReference>
<evidence type="ECO:0000313" key="13">
    <source>
        <dbReference type="EMBL" id="ORY36648.1"/>
    </source>
</evidence>
<feature type="transmembrane region" description="Helical" evidence="10">
    <location>
        <begin position="187"/>
        <end position="206"/>
    </location>
</feature>
<dbReference type="PANTHER" id="PTHR24223:SF443">
    <property type="entry name" value="MULTIDRUG-RESISTANCE LIKE PROTEIN 1, ISOFORM I"/>
    <property type="match status" value="1"/>
</dbReference>
<evidence type="ECO:0000259" key="12">
    <source>
        <dbReference type="PROSITE" id="PS50929"/>
    </source>
</evidence>
<feature type="domain" description="ABC transmembrane type-1" evidence="12">
    <location>
        <begin position="624"/>
        <end position="835"/>
    </location>
</feature>
<dbReference type="PROSITE" id="PS00211">
    <property type="entry name" value="ABC_TRANSPORTER_1"/>
    <property type="match status" value="1"/>
</dbReference>
<dbReference type="InterPro" id="IPR027417">
    <property type="entry name" value="P-loop_NTPase"/>
</dbReference>
<accession>A0A1Y2BPH6</accession>
<evidence type="ECO:0000256" key="10">
    <source>
        <dbReference type="SAM" id="Phobius"/>
    </source>
</evidence>
<dbReference type="GO" id="GO:0016887">
    <property type="term" value="F:ATP hydrolysis activity"/>
    <property type="evidence" value="ECO:0007669"/>
    <property type="project" value="InterPro"/>
</dbReference>
<dbReference type="GO" id="GO:0140359">
    <property type="term" value="F:ABC-type transporter activity"/>
    <property type="evidence" value="ECO:0007669"/>
    <property type="project" value="InterPro"/>
</dbReference>